<feature type="signal peptide" evidence="1">
    <location>
        <begin position="1"/>
        <end position="21"/>
    </location>
</feature>
<proteinExistence type="predicted"/>
<reference evidence="2 3" key="1">
    <citation type="submission" date="2018-04" db="EMBL/GenBank/DDBJ databases">
        <authorList>
            <person name="Zhang X."/>
            <person name="Yuan J."/>
            <person name="Li F."/>
            <person name="Xiang J."/>
        </authorList>
    </citation>
    <scope>NUCLEOTIDE SEQUENCE [LARGE SCALE GENOMIC DNA]</scope>
    <source>
        <tissue evidence="2">Muscle</tissue>
    </source>
</reference>
<evidence type="ECO:0000313" key="3">
    <source>
        <dbReference type="Proteomes" id="UP000283509"/>
    </source>
</evidence>
<organism evidence="2 3">
    <name type="scientific">Penaeus vannamei</name>
    <name type="common">Whiteleg shrimp</name>
    <name type="synonym">Litopenaeus vannamei</name>
    <dbReference type="NCBI Taxonomy" id="6689"/>
    <lineage>
        <taxon>Eukaryota</taxon>
        <taxon>Metazoa</taxon>
        <taxon>Ecdysozoa</taxon>
        <taxon>Arthropoda</taxon>
        <taxon>Crustacea</taxon>
        <taxon>Multicrustacea</taxon>
        <taxon>Malacostraca</taxon>
        <taxon>Eumalacostraca</taxon>
        <taxon>Eucarida</taxon>
        <taxon>Decapoda</taxon>
        <taxon>Dendrobranchiata</taxon>
        <taxon>Penaeoidea</taxon>
        <taxon>Penaeidae</taxon>
        <taxon>Penaeus</taxon>
    </lineage>
</organism>
<dbReference type="AlphaFoldDB" id="A0A3R7PTX7"/>
<evidence type="ECO:0000313" key="2">
    <source>
        <dbReference type="EMBL" id="ROT82488.1"/>
    </source>
</evidence>
<evidence type="ECO:0000256" key="1">
    <source>
        <dbReference type="SAM" id="SignalP"/>
    </source>
</evidence>
<reference evidence="2 3" key="2">
    <citation type="submission" date="2019-01" db="EMBL/GenBank/DDBJ databases">
        <title>The decoding of complex shrimp genome reveals the adaptation for benthos swimmer, frequently molting mechanism and breeding impact on genome.</title>
        <authorList>
            <person name="Sun Y."/>
            <person name="Gao Y."/>
            <person name="Yu Y."/>
        </authorList>
    </citation>
    <scope>NUCLEOTIDE SEQUENCE [LARGE SCALE GENOMIC DNA]</scope>
    <source>
        <tissue evidence="2">Muscle</tissue>
    </source>
</reference>
<dbReference type="OrthoDB" id="6360531at2759"/>
<feature type="chain" id="PRO_5018679389" description="Protein quiver" evidence="1">
    <location>
        <begin position="22"/>
        <end position="140"/>
    </location>
</feature>
<keyword evidence="1" id="KW-0732">Signal</keyword>
<gene>
    <name evidence="2" type="ORF">C7M84_024343</name>
</gene>
<sequence>MQTERITIVLFTLFLLPSGQALRCYGCTGHDPSKPYNVISNNPACADGQFDATKLQVYSSNSNRFVCYAITYTNGASQVTQRYMTDLTSSRVGVERTTRTTFKGYYCPDELCNSEDTNAGALPCLAAPLLLLLTCLCSLR</sequence>
<dbReference type="Proteomes" id="UP000283509">
    <property type="component" value="Unassembled WGS sequence"/>
</dbReference>
<keyword evidence="3" id="KW-1185">Reference proteome</keyword>
<dbReference type="EMBL" id="QCYY01000817">
    <property type="protein sequence ID" value="ROT82488.1"/>
    <property type="molecule type" value="Genomic_DNA"/>
</dbReference>
<name>A0A3R7PTX7_PENVA</name>
<accession>A0A3R7PTX7</accession>
<protein>
    <recommendedName>
        <fullName evidence="4">Protein quiver</fullName>
    </recommendedName>
</protein>
<evidence type="ECO:0008006" key="4">
    <source>
        <dbReference type="Google" id="ProtNLM"/>
    </source>
</evidence>
<comment type="caution">
    <text evidence="2">The sequence shown here is derived from an EMBL/GenBank/DDBJ whole genome shotgun (WGS) entry which is preliminary data.</text>
</comment>